<dbReference type="InterPro" id="IPR014721">
    <property type="entry name" value="Ribsml_uS5_D2-typ_fold_subgr"/>
</dbReference>
<protein>
    <recommendedName>
        <fullName evidence="1">Lon proteolytic domain-containing protein</fullName>
    </recommendedName>
</protein>
<accession>A0ABD2IYP6</accession>
<keyword evidence="3" id="KW-1185">Reference proteome</keyword>
<evidence type="ECO:0000259" key="1">
    <source>
        <dbReference type="Pfam" id="PF05362"/>
    </source>
</evidence>
<dbReference type="EMBL" id="JBICCN010000234">
    <property type="protein sequence ID" value="KAL3084456.1"/>
    <property type="molecule type" value="Genomic_DNA"/>
</dbReference>
<name>A0ABD2IYP6_HETSC</name>
<evidence type="ECO:0000313" key="2">
    <source>
        <dbReference type="EMBL" id="KAL3084456.1"/>
    </source>
</evidence>
<feature type="domain" description="Lon proteolytic" evidence="1">
    <location>
        <begin position="36"/>
        <end position="124"/>
    </location>
</feature>
<organism evidence="2 3">
    <name type="scientific">Heterodera schachtii</name>
    <name type="common">Sugarbeet cyst nematode worm</name>
    <name type="synonym">Tylenchus schachtii</name>
    <dbReference type="NCBI Taxonomy" id="97005"/>
    <lineage>
        <taxon>Eukaryota</taxon>
        <taxon>Metazoa</taxon>
        <taxon>Ecdysozoa</taxon>
        <taxon>Nematoda</taxon>
        <taxon>Chromadorea</taxon>
        <taxon>Rhabditida</taxon>
        <taxon>Tylenchina</taxon>
        <taxon>Tylenchomorpha</taxon>
        <taxon>Tylenchoidea</taxon>
        <taxon>Heteroderidae</taxon>
        <taxon>Heteroderinae</taxon>
        <taxon>Heterodera</taxon>
    </lineage>
</organism>
<dbReference type="Proteomes" id="UP001620645">
    <property type="component" value="Unassembled WGS sequence"/>
</dbReference>
<dbReference type="InterPro" id="IPR008269">
    <property type="entry name" value="Lon_proteolytic"/>
</dbReference>
<gene>
    <name evidence="2" type="ORF">niasHS_009227</name>
</gene>
<sequence>MARSGSDGGLMYFEVAKADPFNSRSERGTCFYTGECIRRRKNTYAQGKNTYLVKARIHMNVVSMAGYNKSGPSGGLAGGMAFISLARGAKSKLRNTGQLALYGALVPVGSIPEKKKAACDAHMQYLGAARREPTEL</sequence>
<evidence type="ECO:0000313" key="3">
    <source>
        <dbReference type="Proteomes" id="UP001620645"/>
    </source>
</evidence>
<comment type="caution">
    <text evidence="2">The sequence shown here is derived from an EMBL/GenBank/DDBJ whole genome shotgun (WGS) entry which is preliminary data.</text>
</comment>
<reference evidence="2 3" key="1">
    <citation type="submission" date="2024-10" db="EMBL/GenBank/DDBJ databases">
        <authorList>
            <person name="Kim D."/>
        </authorList>
    </citation>
    <scope>NUCLEOTIDE SEQUENCE [LARGE SCALE GENOMIC DNA]</scope>
    <source>
        <strain evidence="2">Taebaek</strain>
    </source>
</reference>
<dbReference type="SUPFAM" id="SSF54211">
    <property type="entry name" value="Ribosomal protein S5 domain 2-like"/>
    <property type="match status" value="1"/>
</dbReference>
<dbReference type="AlphaFoldDB" id="A0ABD2IYP6"/>
<dbReference type="Pfam" id="PF05362">
    <property type="entry name" value="Lon_C"/>
    <property type="match status" value="1"/>
</dbReference>
<dbReference type="InterPro" id="IPR020568">
    <property type="entry name" value="Ribosomal_Su5_D2-typ_SF"/>
</dbReference>
<proteinExistence type="predicted"/>
<dbReference type="Gene3D" id="3.30.230.10">
    <property type="match status" value="1"/>
</dbReference>